<name>A0A1B6JG04_9HEMI</name>
<dbReference type="GO" id="GO:0000139">
    <property type="term" value="C:Golgi membrane"/>
    <property type="evidence" value="ECO:0007669"/>
    <property type="project" value="InterPro"/>
</dbReference>
<keyword evidence="3 6" id="KW-0812">Transmembrane</keyword>
<feature type="transmembrane region" description="Helical" evidence="6">
    <location>
        <begin position="52"/>
        <end position="75"/>
    </location>
</feature>
<dbReference type="AlphaFoldDB" id="A0A1B6JG04"/>
<dbReference type="PANTHER" id="PTHR10231">
    <property type="entry name" value="NUCLEOTIDE-SUGAR TRANSMEMBRANE TRANSPORTER"/>
    <property type="match status" value="1"/>
</dbReference>
<feature type="transmembrane region" description="Helical" evidence="6">
    <location>
        <begin position="201"/>
        <end position="221"/>
    </location>
</feature>
<evidence type="ECO:0000256" key="4">
    <source>
        <dbReference type="ARBA" id="ARBA00022989"/>
    </source>
</evidence>
<gene>
    <name evidence="7" type="ORF">g.31364</name>
    <name evidence="8" type="ORF">g.31365</name>
</gene>
<sequence length="367" mass="41457">MELLKNWKLCGKIHTSELFPTKWSGLIFVAYMAFFVNQGLLVTASQQADSGYHYNTIAAVLATEVVKLIISILLFTKDHKVVQLISETKTHIKVMYHYFVPAFLYCLYNNLAFVNLSVFDPTSYYLLLQFRVVVTGVLFQMLFKKQLSTKQWLSLVLLTAGCIIKQLPFSSSSPTTDPPVQQVTDPDVVITSMDKHMTSVFSWNMLLILIQIVCSCLAGVYNELLLKSTDSEACNIYIQNTFMYVDSIVCNVALLGWQGQLSVVWDTTQLDHLLDFKVILVILNNAAIGIVTSFFLRSLNSILKTFASALELIFTALLTWLFFSIPIHLNTFFAIFVVSIAVIMYSQNPVINVRIPKETTFKEVSSV</sequence>
<evidence type="ECO:0000256" key="3">
    <source>
        <dbReference type="ARBA" id="ARBA00022692"/>
    </source>
</evidence>
<evidence type="ECO:0000256" key="1">
    <source>
        <dbReference type="ARBA" id="ARBA00004141"/>
    </source>
</evidence>
<feature type="transmembrane region" description="Helical" evidence="6">
    <location>
        <begin position="329"/>
        <end position="346"/>
    </location>
</feature>
<feature type="transmembrane region" description="Helical" evidence="6">
    <location>
        <begin position="21"/>
        <end position="40"/>
    </location>
</feature>
<reference evidence="7" key="1">
    <citation type="submission" date="2015-11" db="EMBL/GenBank/DDBJ databases">
        <title>De novo transcriptome assembly of four potential Pierce s Disease insect vectors from Arizona vineyards.</title>
        <authorList>
            <person name="Tassone E.E."/>
        </authorList>
    </citation>
    <scope>NUCLEOTIDE SEQUENCE</scope>
</reference>
<dbReference type="InterPro" id="IPR007271">
    <property type="entry name" value="Nuc_sug_transpt"/>
</dbReference>
<evidence type="ECO:0008006" key="9">
    <source>
        <dbReference type="Google" id="ProtNLM"/>
    </source>
</evidence>
<keyword evidence="4 6" id="KW-1133">Transmembrane helix</keyword>
<dbReference type="PIRSF" id="PIRSF005799">
    <property type="entry name" value="UDP-gal_transpt"/>
    <property type="match status" value="1"/>
</dbReference>
<dbReference type="EMBL" id="GECU01000633">
    <property type="protein sequence ID" value="JAT07074.1"/>
    <property type="molecule type" value="Transcribed_RNA"/>
</dbReference>
<evidence type="ECO:0000256" key="2">
    <source>
        <dbReference type="ARBA" id="ARBA00022597"/>
    </source>
</evidence>
<dbReference type="GO" id="GO:0015165">
    <property type="term" value="F:pyrimidine nucleotide-sugar transmembrane transporter activity"/>
    <property type="evidence" value="ECO:0007669"/>
    <property type="project" value="InterPro"/>
</dbReference>
<organism evidence="7">
    <name type="scientific">Homalodisca liturata</name>
    <dbReference type="NCBI Taxonomy" id="320908"/>
    <lineage>
        <taxon>Eukaryota</taxon>
        <taxon>Metazoa</taxon>
        <taxon>Ecdysozoa</taxon>
        <taxon>Arthropoda</taxon>
        <taxon>Hexapoda</taxon>
        <taxon>Insecta</taxon>
        <taxon>Pterygota</taxon>
        <taxon>Neoptera</taxon>
        <taxon>Paraneoptera</taxon>
        <taxon>Hemiptera</taxon>
        <taxon>Auchenorrhyncha</taxon>
        <taxon>Membracoidea</taxon>
        <taxon>Cicadellidae</taxon>
        <taxon>Cicadellinae</taxon>
        <taxon>Proconiini</taxon>
        <taxon>Homalodisca</taxon>
    </lineage>
</organism>
<feature type="transmembrane region" description="Helical" evidence="6">
    <location>
        <begin position="124"/>
        <end position="143"/>
    </location>
</feature>
<evidence type="ECO:0000256" key="6">
    <source>
        <dbReference type="SAM" id="Phobius"/>
    </source>
</evidence>
<feature type="transmembrane region" description="Helical" evidence="6">
    <location>
        <begin position="303"/>
        <end position="323"/>
    </location>
</feature>
<comment type="subcellular location">
    <subcellularLocation>
        <location evidence="1">Membrane</location>
        <topology evidence="1">Multi-pass membrane protein</topology>
    </subcellularLocation>
</comment>
<proteinExistence type="predicted"/>
<dbReference type="Pfam" id="PF04142">
    <property type="entry name" value="Nuc_sug_transp"/>
    <property type="match status" value="1"/>
</dbReference>
<accession>A0A1B6JG04</accession>
<keyword evidence="2" id="KW-0813">Transport</keyword>
<feature type="transmembrane region" description="Helical" evidence="6">
    <location>
        <begin position="96"/>
        <end position="118"/>
    </location>
</feature>
<keyword evidence="2" id="KW-0762">Sugar transport</keyword>
<evidence type="ECO:0000313" key="8">
    <source>
        <dbReference type="EMBL" id="JAT07074.1"/>
    </source>
</evidence>
<keyword evidence="5 6" id="KW-0472">Membrane</keyword>
<evidence type="ECO:0000313" key="7">
    <source>
        <dbReference type="EMBL" id="JAS98119.1"/>
    </source>
</evidence>
<feature type="transmembrane region" description="Helical" evidence="6">
    <location>
        <begin position="278"/>
        <end position="296"/>
    </location>
</feature>
<dbReference type="EMBL" id="GECU01009587">
    <property type="protein sequence ID" value="JAS98119.1"/>
    <property type="molecule type" value="Transcribed_RNA"/>
</dbReference>
<evidence type="ECO:0000256" key="5">
    <source>
        <dbReference type="ARBA" id="ARBA00023136"/>
    </source>
</evidence>
<protein>
    <recommendedName>
        <fullName evidence="9">CMP-sialic acid transporter</fullName>
    </recommendedName>
</protein>